<gene>
    <name evidence="2" type="ORF">EXIGLDRAFT_623181</name>
</gene>
<evidence type="ECO:0000313" key="2">
    <source>
        <dbReference type="EMBL" id="KZV85339.1"/>
    </source>
</evidence>
<evidence type="ECO:0000313" key="3">
    <source>
        <dbReference type="Proteomes" id="UP000077266"/>
    </source>
</evidence>
<accession>A0A165ZRX0</accession>
<dbReference type="SUPFAM" id="SSF51430">
    <property type="entry name" value="NAD(P)-linked oxidoreductase"/>
    <property type="match status" value="1"/>
</dbReference>
<proteinExistence type="predicted"/>
<dbReference type="STRING" id="1314781.A0A165ZRX0"/>
<dbReference type="InterPro" id="IPR036812">
    <property type="entry name" value="NAD(P)_OxRdtase_dom_sf"/>
</dbReference>
<dbReference type="EMBL" id="KV426192">
    <property type="protein sequence ID" value="KZV85339.1"/>
    <property type="molecule type" value="Genomic_DNA"/>
</dbReference>
<sequence length="89" mass="9606">MIPSHHLSPIRNGTTDPSTRWHSRTSCISLRSLGTSGLQVSKIILGCMSYGSSKWAQWVLDEAAALPLMNASHDAGINTCVPARETTRA</sequence>
<name>A0A165ZRX0_EXIGL</name>
<dbReference type="Proteomes" id="UP000077266">
    <property type="component" value="Unassembled WGS sequence"/>
</dbReference>
<protein>
    <recommendedName>
        <fullName evidence="4">NADP-dependent oxidoreductase domain-containing protein</fullName>
    </recommendedName>
</protein>
<organism evidence="2 3">
    <name type="scientific">Exidia glandulosa HHB12029</name>
    <dbReference type="NCBI Taxonomy" id="1314781"/>
    <lineage>
        <taxon>Eukaryota</taxon>
        <taxon>Fungi</taxon>
        <taxon>Dikarya</taxon>
        <taxon>Basidiomycota</taxon>
        <taxon>Agaricomycotina</taxon>
        <taxon>Agaricomycetes</taxon>
        <taxon>Auriculariales</taxon>
        <taxon>Exidiaceae</taxon>
        <taxon>Exidia</taxon>
    </lineage>
</organism>
<dbReference type="OrthoDB" id="48988at2759"/>
<dbReference type="AlphaFoldDB" id="A0A165ZRX0"/>
<dbReference type="Gene3D" id="3.20.20.100">
    <property type="entry name" value="NADP-dependent oxidoreductase domain"/>
    <property type="match status" value="1"/>
</dbReference>
<evidence type="ECO:0008006" key="4">
    <source>
        <dbReference type="Google" id="ProtNLM"/>
    </source>
</evidence>
<dbReference type="InParanoid" id="A0A165ZRX0"/>
<feature type="region of interest" description="Disordered" evidence="1">
    <location>
        <begin position="1"/>
        <end position="21"/>
    </location>
</feature>
<keyword evidence="3" id="KW-1185">Reference proteome</keyword>
<evidence type="ECO:0000256" key="1">
    <source>
        <dbReference type="SAM" id="MobiDB-lite"/>
    </source>
</evidence>
<feature type="compositionally biased region" description="Polar residues" evidence="1">
    <location>
        <begin position="11"/>
        <end position="21"/>
    </location>
</feature>
<reference evidence="2 3" key="1">
    <citation type="journal article" date="2016" name="Mol. Biol. Evol.">
        <title>Comparative Genomics of Early-Diverging Mushroom-Forming Fungi Provides Insights into the Origins of Lignocellulose Decay Capabilities.</title>
        <authorList>
            <person name="Nagy L.G."/>
            <person name="Riley R."/>
            <person name="Tritt A."/>
            <person name="Adam C."/>
            <person name="Daum C."/>
            <person name="Floudas D."/>
            <person name="Sun H."/>
            <person name="Yadav J.S."/>
            <person name="Pangilinan J."/>
            <person name="Larsson K.H."/>
            <person name="Matsuura K."/>
            <person name="Barry K."/>
            <person name="Labutti K."/>
            <person name="Kuo R."/>
            <person name="Ohm R.A."/>
            <person name="Bhattacharya S.S."/>
            <person name="Shirouzu T."/>
            <person name="Yoshinaga Y."/>
            <person name="Martin F.M."/>
            <person name="Grigoriev I.V."/>
            <person name="Hibbett D.S."/>
        </authorList>
    </citation>
    <scope>NUCLEOTIDE SEQUENCE [LARGE SCALE GENOMIC DNA]</scope>
    <source>
        <strain evidence="2 3">HHB12029</strain>
    </source>
</reference>